<accession>A0A131ZA61</accession>
<dbReference type="AlphaFoldDB" id="A0A131ZA61"/>
<sequence length="92" mass="10743">GLNPLCRRTKFSKGLLGSPIQIGSRSSQRSILSFETKPKHRNKQSCKCVRSPQARRLGKAVYYPSFPWWLNDRSARVPRSSFWETRWLLRPP</sequence>
<dbReference type="EMBL" id="GEDV01001446">
    <property type="protein sequence ID" value="JAP87111.1"/>
    <property type="molecule type" value="Transcribed_RNA"/>
</dbReference>
<name>A0A131ZA61_RHIAP</name>
<feature type="non-terminal residue" evidence="1">
    <location>
        <position position="1"/>
    </location>
</feature>
<organism evidence="1">
    <name type="scientific">Rhipicephalus appendiculatus</name>
    <name type="common">Brown ear tick</name>
    <dbReference type="NCBI Taxonomy" id="34631"/>
    <lineage>
        <taxon>Eukaryota</taxon>
        <taxon>Metazoa</taxon>
        <taxon>Ecdysozoa</taxon>
        <taxon>Arthropoda</taxon>
        <taxon>Chelicerata</taxon>
        <taxon>Arachnida</taxon>
        <taxon>Acari</taxon>
        <taxon>Parasitiformes</taxon>
        <taxon>Ixodida</taxon>
        <taxon>Ixodoidea</taxon>
        <taxon>Ixodidae</taxon>
        <taxon>Rhipicephalinae</taxon>
        <taxon>Rhipicephalus</taxon>
        <taxon>Rhipicephalus</taxon>
    </lineage>
</organism>
<proteinExistence type="predicted"/>
<evidence type="ECO:0000313" key="1">
    <source>
        <dbReference type="EMBL" id="JAP87111.1"/>
    </source>
</evidence>
<reference evidence="1" key="1">
    <citation type="journal article" date="2016" name="Ticks Tick Borne Dis.">
        <title>De novo assembly and annotation of the salivary gland transcriptome of Rhipicephalus appendiculatus male and female ticks during blood feeding.</title>
        <authorList>
            <person name="de Castro M.H."/>
            <person name="de Klerk D."/>
            <person name="Pienaar R."/>
            <person name="Latif A.A."/>
            <person name="Rees D.J."/>
            <person name="Mans B.J."/>
        </authorList>
    </citation>
    <scope>NUCLEOTIDE SEQUENCE</scope>
    <source>
        <tissue evidence="1">Salivary glands</tissue>
    </source>
</reference>
<protein>
    <submittedName>
        <fullName evidence="1">Uncharacterized protein</fullName>
    </submittedName>
</protein>